<name>A0A813NPE7_9BILA</name>
<dbReference type="OrthoDB" id="10014409at2759"/>
<dbReference type="CDD" id="cd01650">
    <property type="entry name" value="RT_nLTR_like"/>
    <property type="match status" value="1"/>
</dbReference>
<dbReference type="InterPro" id="IPR043502">
    <property type="entry name" value="DNA/RNA_pol_sf"/>
</dbReference>
<dbReference type="SUPFAM" id="SSF56672">
    <property type="entry name" value="DNA/RNA polymerases"/>
    <property type="match status" value="1"/>
</dbReference>
<sequence>MKFYSLIFSTGLVPSNLNVSIVITIPKGKNNWSEPGDFRPISVSSCFASILEHIILQNIDIRSKIHSNQFGYKDRTSCKHTYFMVNETIQFYNVNKSSVYMASLDAQKAFDKLWRFGLFFKLSKSIPNIFWIALFNYYKVSDIVIKFGGAKSVPFRINDGVKQGGFLSPYLFNFYINDLIQNCTDLKTGCRLGDFNSSIISYCDDIVLLSPTRSGLQSLLDKCSEYSKIWRINFNPKKSIGMCLKHRSGKESCNDFFFNESKISIADESIYLGLPIGSHKYLENYWNEKNKKVQKSLYSLNGIGCRAFGLEPFTLAKIYGIYSQPIFNYGLELCHIKKSKLKEYDRLQACLFKRNIGLSKYARNTALLASFRINPISKLYYKFKILFYYQIKNLSPVSGVLDFLKNHYKTSKCPDRSFIKQLKDTTKIIGKELEESNAKDCLEALDDAFLKKITFRDKDELFRKIRNLCHLISNDQDNCTYYKFILYKVLNEASS</sequence>
<dbReference type="AlphaFoldDB" id="A0A813NPE7"/>
<evidence type="ECO:0000313" key="3">
    <source>
        <dbReference type="Proteomes" id="UP000663879"/>
    </source>
</evidence>
<evidence type="ECO:0000313" key="2">
    <source>
        <dbReference type="EMBL" id="CAF0738373.1"/>
    </source>
</evidence>
<dbReference type="EMBL" id="CAJNOC010000282">
    <property type="protein sequence ID" value="CAF0738373.1"/>
    <property type="molecule type" value="Genomic_DNA"/>
</dbReference>
<dbReference type="PANTHER" id="PTHR47027:SF20">
    <property type="entry name" value="REVERSE TRANSCRIPTASE-LIKE PROTEIN WITH RNA-DIRECTED DNA POLYMERASE DOMAIN"/>
    <property type="match status" value="1"/>
</dbReference>
<accession>A0A813NPE7</accession>
<comment type="caution">
    <text evidence="2">The sequence shown here is derived from an EMBL/GenBank/DDBJ whole genome shotgun (WGS) entry which is preliminary data.</text>
</comment>
<dbReference type="PANTHER" id="PTHR47027">
    <property type="entry name" value="REVERSE TRANSCRIPTASE DOMAIN-CONTAINING PROTEIN"/>
    <property type="match status" value="1"/>
</dbReference>
<protein>
    <recommendedName>
        <fullName evidence="1">Reverse transcriptase domain-containing protein</fullName>
    </recommendedName>
</protein>
<proteinExistence type="predicted"/>
<reference evidence="2" key="1">
    <citation type="submission" date="2021-02" db="EMBL/GenBank/DDBJ databases">
        <authorList>
            <person name="Nowell W R."/>
        </authorList>
    </citation>
    <scope>NUCLEOTIDE SEQUENCE</scope>
    <source>
        <strain evidence="2">Ploen Becks lab</strain>
    </source>
</reference>
<dbReference type="Proteomes" id="UP000663879">
    <property type="component" value="Unassembled WGS sequence"/>
</dbReference>
<gene>
    <name evidence="2" type="ORF">OXX778_LOCUS3252</name>
</gene>
<feature type="domain" description="Reverse transcriptase" evidence="1">
    <location>
        <begin position="6"/>
        <end position="276"/>
    </location>
</feature>
<keyword evidence="3" id="KW-1185">Reference proteome</keyword>
<dbReference type="PROSITE" id="PS50878">
    <property type="entry name" value="RT_POL"/>
    <property type="match status" value="1"/>
</dbReference>
<dbReference type="InterPro" id="IPR000477">
    <property type="entry name" value="RT_dom"/>
</dbReference>
<evidence type="ECO:0000259" key="1">
    <source>
        <dbReference type="PROSITE" id="PS50878"/>
    </source>
</evidence>
<dbReference type="Pfam" id="PF00078">
    <property type="entry name" value="RVT_1"/>
    <property type="match status" value="1"/>
</dbReference>
<organism evidence="2 3">
    <name type="scientific">Brachionus calyciflorus</name>
    <dbReference type="NCBI Taxonomy" id="104777"/>
    <lineage>
        <taxon>Eukaryota</taxon>
        <taxon>Metazoa</taxon>
        <taxon>Spiralia</taxon>
        <taxon>Gnathifera</taxon>
        <taxon>Rotifera</taxon>
        <taxon>Eurotatoria</taxon>
        <taxon>Monogononta</taxon>
        <taxon>Pseudotrocha</taxon>
        <taxon>Ploima</taxon>
        <taxon>Brachionidae</taxon>
        <taxon>Brachionus</taxon>
    </lineage>
</organism>